<evidence type="ECO:0000313" key="2">
    <source>
        <dbReference type="EMBL" id="OZY40609.1"/>
    </source>
</evidence>
<feature type="region of interest" description="Disordered" evidence="1">
    <location>
        <begin position="1"/>
        <end position="26"/>
    </location>
</feature>
<protein>
    <submittedName>
        <fullName evidence="2">Uncharacterized protein</fullName>
    </submittedName>
</protein>
<evidence type="ECO:0000313" key="3">
    <source>
        <dbReference type="Proteomes" id="UP000216113"/>
    </source>
</evidence>
<reference evidence="2 3" key="1">
    <citation type="submission" date="2017-08" db="EMBL/GenBank/DDBJ databases">
        <title>Genomic and metabolic characterisation of spoilage-associated Pseudomonas species.</title>
        <authorList>
            <person name="Stanborough T."/>
            <person name="Fegan N."/>
            <person name="Powell S.M."/>
            <person name="Singh T."/>
            <person name="Tamplin M.L."/>
            <person name="Chandry P.S."/>
        </authorList>
    </citation>
    <scope>NUCLEOTIDE SEQUENCE [LARGE SCALE GENOMIC DNA]</scope>
    <source>
        <strain evidence="2 3">F1820</strain>
    </source>
</reference>
<organism evidence="2 3">
    <name type="scientific">Pseudomonas fragi</name>
    <dbReference type="NCBI Taxonomy" id="296"/>
    <lineage>
        <taxon>Bacteria</taxon>
        <taxon>Pseudomonadati</taxon>
        <taxon>Pseudomonadota</taxon>
        <taxon>Gammaproteobacteria</taxon>
        <taxon>Pseudomonadales</taxon>
        <taxon>Pseudomonadaceae</taxon>
        <taxon>Pseudomonas</taxon>
    </lineage>
</organism>
<name>A0A266LRF5_PSEFR</name>
<accession>A0A266LRF5</accession>
<dbReference type="AlphaFoldDB" id="A0A266LRF5"/>
<sequence>MTNSTSDNIESLPAKELYEDSISRSEHAPQSKIVSEFVLDALVNSSGESAQIRELRASIRKAIDEANDDKAHDLMSELKKIKDAEQENASALAEISSKFSIAQILSSFRTDPAFEEIVYGLALKVLNQTDKALKEPANKTKTPRVKKEAEIFVITKFSGESAILTMRMGRGATILSQDAEAFALLGFAIEKDEDGKEVLSPSTFTDKTGAEHAASRKAIVTAIESQIAFEGYTIAAQQ</sequence>
<evidence type="ECO:0000256" key="1">
    <source>
        <dbReference type="SAM" id="MobiDB-lite"/>
    </source>
</evidence>
<dbReference type="Proteomes" id="UP000216113">
    <property type="component" value="Unassembled WGS sequence"/>
</dbReference>
<feature type="compositionally biased region" description="Basic and acidic residues" evidence="1">
    <location>
        <begin position="16"/>
        <end position="26"/>
    </location>
</feature>
<gene>
    <name evidence="2" type="ORF">CJF43_17380</name>
</gene>
<dbReference type="RefSeq" id="WP_095030240.1">
    <property type="nucleotide sequence ID" value="NZ_NQKL01000014.1"/>
</dbReference>
<proteinExistence type="predicted"/>
<dbReference type="EMBL" id="NQKL01000014">
    <property type="protein sequence ID" value="OZY40609.1"/>
    <property type="molecule type" value="Genomic_DNA"/>
</dbReference>
<comment type="caution">
    <text evidence="2">The sequence shown here is derived from an EMBL/GenBank/DDBJ whole genome shotgun (WGS) entry which is preliminary data.</text>
</comment>